<evidence type="ECO:0000259" key="2">
    <source>
        <dbReference type="Pfam" id="PF05368"/>
    </source>
</evidence>
<dbReference type="AlphaFoldDB" id="A0A6M0K7A4"/>
<organism evidence="3 4">
    <name type="scientific">Thiorhodococcus minor</name>
    <dbReference type="NCBI Taxonomy" id="57489"/>
    <lineage>
        <taxon>Bacteria</taxon>
        <taxon>Pseudomonadati</taxon>
        <taxon>Pseudomonadota</taxon>
        <taxon>Gammaproteobacteria</taxon>
        <taxon>Chromatiales</taxon>
        <taxon>Chromatiaceae</taxon>
        <taxon>Thiorhodococcus</taxon>
    </lineage>
</organism>
<gene>
    <name evidence="3" type="ORF">G3446_21990</name>
</gene>
<dbReference type="PANTHER" id="PTHR43162">
    <property type="match status" value="1"/>
</dbReference>
<accession>A0A6M0K7A4</accession>
<dbReference type="Proteomes" id="UP000483379">
    <property type="component" value="Unassembled WGS sequence"/>
</dbReference>
<feature type="region of interest" description="Disordered" evidence="1">
    <location>
        <begin position="1"/>
        <end position="39"/>
    </location>
</feature>
<name>A0A6M0K7A4_9GAMM</name>
<dbReference type="Gene3D" id="3.40.50.720">
    <property type="entry name" value="NAD(P)-binding Rossmann-like Domain"/>
    <property type="match status" value="1"/>
</dbReference>
<proteinExistence type="predicted"/>
<comment type="caution">
    <text evidence="3">The sequence shown here is derived from an EMBL/GenBank/DDBJ whole genome shotgun (WGS) entry which is preliminary data.</text>
</comment>
<evidence type="ECO:0000256" key="1">
    <source>
        <dbReference type="SAM" id="MobiDB-lite"/>
    </source>
</evidence>
<dbReference type="Pfam" id="PF05368">
    <property type="entry name" value="NmrA"/>
    <property type="match status" value="1"/>
</dbReference>
<evidence type="ECO:0000313" key="4">
    <source>
        <dbReference type="Proteomes" id="UP000483379"/>
    </source>
</evidence>
<dbReference type="PANTHER" id="PTHR43162:SF1">
    <property type="entry name" value="PRESTALK A DIFFERENTIATION PROTEIN A"/>
    <property type="match status" value="1"/>
</dbReference>
<dbReference type="InterPro" id="IPR051604">
    <property type="entry name" value="Ergot_Alk_Oxidoreductase"/>
</dbReference>
<dbReference type="SUPFAM" id="SSF51735">
    <property type="entry name" value="NAD(P)-binding Rossmann-fold domains"/>
    <property type="match status" value="1"/>
</dbReference>
<sequence>MAYDAERLSHGPSVPRRPDLSPTEAASINPQRRPPVTTHATAAQTGTTLVIGANGKTGRCVTERLIAAGMRVRPASRSAETRFDWEGPETWEPALSGVSAAYITFHPDLALPGAAETVGAFADFAVARGVRRLILLSGRGEAGAQVAERRVQTSGADCTIVRCAFFNQNFEDLLLGAVRQGVLAMPGEETLEPFVDAEDIADVVFAALTDDRHLGQLYELTGPRLMSLAEVAAEISAAVGRPIRYAPVLPEDFAQALTVEGLPGDVSDAIAQLAAQVLGGRNASLSDGVARALGRAPRDFRGYARATAAAGVWDRDAVAA</sequence>
<evidence type="ECO:0000313" key="3">
    <source>
        <dbReference type="EMBL" id="NEV64507.1"/>
    </source>
</evidence>
<dbReference type="InterPro" id="IPR036291">
    <property type="entry name" value="NAD(P)-bd_dom_sf"/>
</dbReference>
<dbReference type="Gene3D" id="3.90.25.10">
    <property type="entry name" value="UDP-galactose 4-epimerase, domain 1"/>
    <property type="match status" value="1"/>
</dbReference>
<dbReference type="InterPro" id="IPR008030">
    <property type="entry name" value="NmrA-like"/>
</dbReference>
<keyword evidence="4" id="KW-1185">Reference proteome</keyword>
<protein>
    <submittedName>
        <fullName evidence="3">NmrA family NAD(P)-binding protein</fullName>
    </submittedName>
</protein>
<feature type="domain" description="NmrA-like" evidence="2">
    <location>
        <begin position="148"/>
        <end position="273"/>
    </location>
</feature>
<reference evidence="3 4" key="1">
    <citation type="submission" date="2020-02" db="EMBL/GenBank/DDBJ databases">
        <title>Genome sequences of Thiorhodococcus mannitoliphagus and Thiorhodococcus minor, purple sulfur photosynthetic bacteria in the gammaproteobacterial family, Chromatiaceae.</title>
        <authorList>
            <person name="Aviles F.A."/>
            <person name="Meyer T.E."/>
            <person name="Kyndt J.A."/>
        </authorList>
    </citation>
    <scope>NUCLEOTIDE SEQUENCE [LARGE SCALE GENOMIC DNA]</scope>
    <source>
        <strain evidence="3 4">DSM 11518</strain>
    </source>
</reference>
<dbReference type="EMBL" id="JAAIJQ010000094">
    <property type="protein sequence ID" value="NEV64507.1"/>
    <property type="molecule type" value="Genomic_DNA"/>
</dbReference>